<name>A0A1I4RHP2_9FLAO</name>
<evidence type="ECO:0000313" key="3">
    <source>
        <dbReference type="Proteomes" id="UP000182961"/>
    </source>
</evidence>
<dbReference type="GO" id="GO:0003677">
    <property type="term" value="F:DNA binding"/>
    <property type="evidence" value="ECO:0007669"/>
    <property type="project" value="UniProtKB-KW"/>
</dbReference>
<dbReference type="EMBL" id="FOUT01000001">
    <property type="protein sequence ID" value="SFM51737.1"/>
    <property type="molecule type" value="Genomic_DNA"/>
</dbReference>
<reference evidence="3" key="1">
    <citation type="submission" date="2016-10" db="EMBL/GenBank/DDBJ databases">
        <authorList>
            <person name="Varghese N."/>
            <person name="Submissions S."/>
        </authorList>
    </citation>
    <scope>NUCLEOTIDE SEQUENCE [LARGE SCALE GENOMIC DNA]</scope>
    <source>
        <strain evidence="3">DSM 4002</strain>
    </source>
</reference>
<keyword evidence="3" id="KW-1185">Reference proteome</keyword>
<dbReference type="Pfam" id="PF04326">
    <property type="entry name" value="SLFN_AlbA_2"/>
    <property type="match status" value="1"/>
</dbReference>
<dbReference type="AlphaFoldDB" id="A0A1I4RHP2"/>
<sequence>MTLNLLNSQVNLIIDDIKNLGIYKKENDFIDYKKELNHFGQTDSIEIFLRNFAKDILSFTNNKGGIILIGFTEDKLTGKIDDTGLAEKDIDLLKKIDLNKVNQKIDSITKCNISIDTQEFRIASRKFYYLLIEKNNDVTIPLNDFPNYKIKKGDIIHRIPGKNEIANENSQKLNRFLQIKANEKNKEFMEIWSKLLPEIFDINPKEILMINPKTNKLYGYNQKEKNLSSSEIDIDKSETGAFNVILNAISAGEIGKISDTEGKPLYRIIGEIKTLSHKDYISLSTLDTEIRKEAKYNFSNPLLKLALRYLEWTNTDNFSVENPKEDILNEKYSEFIWIENIDTIKDKRKVVFSKEAIKILTDTINDSKNHKTIFKRELHLKK</sequence>
<keyword evidence="2" id="KW-0238">DNA-binding</keyword>
<proteinExistence type="predicted"/>
<feature type="domain" description="Schlafen AlbA-2" evidence="1">
    <location>
        <begin position="26"/>
        <end position="165"/>
    </location>
</feature>
<evidence type="ECO:0000259" key="1">
    <source>
        <dbReference type="Pfam" id="PF04326"/>
    </source>
</evidence>
<protein>
    <submittedName>
        <fullName evidence="2">Putative DNA-binding domain-containing protein</fullName>
    </submittedName>
</protein>
<evidence type="ECO:0000313" key="2">
    <source>
        <dbReference type="EMBL" id="SFM51737.1"/>
    </source>
</evidence>
<dbReference type="Proteomes" id="UP000182961">
    <property type="component" value="Unassembled WGS sequence"/>
</dbReference>
<organism evidence="2 3">
    <name type="scientific">Flavobacterium succinicans</name>
    <dbReference type="NCBI Taxonomy" id="29536"/>
    <lineage>
        <taxon>Bacteria</taxon>
        <taxon>Pseudomonadati</taxon>
        <taxon>Bacteroidota</taxon>
        <taxon>Flavobacteriia</taxon>
        <taxon>Flavobacteriales</taxon>
        <taxon>Flavobacteriaceae</taxon>
        <taxon>Flavobacterium</taxon>
    </lineage>
</organism>
<dbReference type="eggNOG" id="ENOG502Z89Y">
    <property type="taxonomic scope" value="Bacteria"/>
</dbReference>
<gene>
    <name evidence="2" type="ORF">SAMN05444143_101370</name>
</gene>
<accession>A0A1I4RHP2</accession>
<dbReference type="InterPro" id="IPR007421">
    <property type="entry name" value="Schlafen_AlbA_2_dom"/>
</dbReference>
<dbReference type="RefSeq" id="WP_024980736.1">
    <property type="nucleotide sequence ID" value="NZ_CBCRUM010000001.1"/>
</dbReference>